<evidence type="ECO:0000313" key="1">
    <source>
        <dbReference type="EMBL" id="NKM48926.1"/>
    </source>
</evidence>
<dbReference type="EMBL" id="WIEZ01000019">
    <property type="protein sequence ID" value="NKM48926.1"/>
    <property type="molecule type" value="Genomic_DNA"/>
</dbReference>
<organism evidence="1 2">
    <name type="scientific">Rhizobium leguminosarum bv. viciae</name>
    <dbReference type="NCBI Taxonomy" id="387"/>
    <lineage>
        <taxon>Bacteria</taxon>
        <taxon>Pseudomonadati</taxon>
        <taxon>Pseudomonadota</taxon>
        <taxon>Alphaproteobacteria</taxon>
        <taxon>Hyphomicrobiales</taxon>
        <taxon>Rhizobiaceae</taxon>
        <taxon>Rhizobium/Agrobacterium group</taxon>
        <taxon>Rhizobium</taxon>
    </lineage>
</organism>
<proteinExistence type="predicted"/>
<dbReference type="RefSeq" id="WP_168277113.1">
    <property type="nucleotide sequence ID" value="NZ_WIEZ01000019.1"/>
</dbReference>
<accession>A0A8I2GVY5</accession>
<reference evidence="1" key="1">
    <citation type="submission" date="2019-10" db="EMBL/GenBank/DDBJ databases">
        <title>Rhizobium leguminosarum symbiovar viciae collection.</title>
        <authorList>
            <person name="Boivin S."/>
            <person name="Lepetit M."/>
        </authorList>
    </citation>
    <scope>NUCLEOTIDE SEQUENCE</scope>
    <source>
        <strain evidence="1">L143</strain>
    </source>
</reference>
<comment type="caution">
    <text evidence="1">The sequence shown here is derived from an EMBL/GenBank/DDBJ whole genome shotgun (WGS) entry which is preliminary data.</text>
</comment>
<sequence length="181" mass="20958">MVPASPSWLSNFGLRKGMKDFGSYQLLNRPISDGQAEYWDYDVKMVRRLEVCVERREENYLTMMIEELPRPDDSSGLMIGRCIHLDTRDPAFTPLGEVKMQHLDLAINVYEDEDRKKRFDGSLQNGRVHDATFRTHLLRIEGIPFSSLFLFSAMFLESKVLIGEWVNDLVRPEPSTDGKKE</sequence>
<protein>
    <submittedName>
        <fullName evidence="1">Uncharacterized protein</fullName>
    </submittedName>
</protein>
<gene>
    <name evidence="1" type="ORF">GFL91_29150</name>
</gene>
<dbReference type="Proteomes" id="UP000662259">
    <property type="component" value="Unassembled WGS sequence"/>
</dbReference>
<name>A0A8I2GVY5_RHILV</name>
<evidence type="ECO:0000313" key="2">
    <source>
        <dbReference type="Proteomes" id="UP000662259"/>
    </source>
</evidence>
<dbReference type="AlphaFoldDB" id="A0A8I2GVY5"/>